<name>A0A1H7PKV2_STRJI</name>
<keyword evidence="2" id="KW-1185">Reference proteome</keyword>
<dbReference type="AlphaFoldDB" id="A0A1H7PKV2"/>
<gene>
    <name evidence="1" type="ORF">SAMN05414137_1081</name>
</gene>
<feature type="non-terminal residue" evidence="1">
    <location>
        <position position="1"/>
    </location>
</feature>
<evidence type="ECO:0000313" key="1">
    <source>
        <dbReference type="EMBL" id="SEL36216.1"/>
    </source>
</evidence>
<evidence type="ECO:0000313" key="2">
    <source>
        <dbReference type="Proteomes" id="UP000183015"/>
    </source>
</evidence>
<protein>
    <submittedName>
        <fullName evidence="1">Uncharacterized protein</fullName>
    </submittedName>
</protein>
<organism evidence="1 2">
    <name type="scientific">Streptacidiphilus jiangxiensis</name>
    <dbReference type="NCBI Taxonomy" id="235985"/>
    <lineage>
        <taxon>Bacteria</taxon>
        <taxon>Bacillati</taxon>
        <taxon>Actinomycetota</taxon>
        <taxon>Actinomycetes</taxon>
        <taxon>Kitasatosporales</taxon>
        <taxon>Streptomycetaceae</taxon>
        <taxon>Streptacidiphilus</taxon>
    </lineage>
</organism>
<reference evidence="2" key="1">
    <citation type="submission" date="2016-10" db="EMBL/GenBank/DDBJ databases">
        <authorList>
            <person name="Varghese N."/>
        </authorList>
    </citation>
    <scope>NUCLEOTIDE SEQUENCE [LARGE SCALE GENOMIC DNA]</scope>
    <source>
        <strain evidence="2">DSM 45096 / BCRC 16803 / CGMCC 4.1857 / CIP 109030 / JCM 12277 / KCTC 19219 / NBRC 100920 / 33214</strain>
    </source>
</reference>
<sequence>RDASGVLWLYQGTGNPAAPFKSRVRVGGGWNTYNTLA</sequence>
<dbReference type="Proteomes" id="UP000183015">
    <property type="component" value="Unassembled WGS sequence"/>
</dbReference>
<dbReference type="EMBL" id="FOAZ01000008">
    <property type="protein sequence ID" value="SEL36216.1"/>
    <property type="molecule type" value="Genomic_DNA"/>
</dbReference>
<accession>A0A1H7PKV2</accession>
<proteinExistence type="predicted"/>